<keyword evidence="3" id="KW-1185">Reference proteome</keyword>
<gene>
    <name evidence="2" type="ORF">AT746_01615</name>
</gene>
<dbReference type="EMBL" id="CP013650">
    <property type="protein sequence ID" value="ALS97103.1"/>
    <property type="molecule type" value="Genomic_DNA"/>
</dbReference>
<evidence type="ECO:0000313" key="2">
    <source>
        <dbReference type="EMBL" id="ALS97103.1"/>
    </source>
</evidence>
<dbReference type="Proteomes" id="UP000068447">
    <property type="component" value="Chromosome"/>
</dbReference>
<dbReference type="KEGG" id="lal:AT746_01615"/>
<proteinExistence type="predicted"/>
<reference evidence="2 3" key="1">
    <citation type="submission" date="2015-12" db="EMBL/GenBank/DDBJ databases">
        <title>Complete genome of Lacimicrobium alkaliphilum KCTC 32984.</title>
        <authorList>
            <person name="Kim S.-G."/>
            <person name="Lee Y.-J."/>
        </authorList>
    </citation>
    <scope>NUCLEOTIDE SEQUENCE [LARGE SCALE GENOMIC DNA]</scope>
    <source>
        <strain evidence="2 3">YelD216</strain>
    </source>
</reference>
<feature type="region of interest" description="Disordered" evidence="1">
    <location>
        <begin position="1"/>
        <end position="30"/>
    </location>
</feature>
<feature type="compositionally biased region" description="Basic residues" evidence="1">
    <location>
        <begin position="10"/>
        <end position="19"/>
    </location>
</feature>
<evidence type="ECO:0000313" key="3">
    <source>
        <dbReference type="Proteomes" id="UP000068447"/>
    </source>
</evidence>
<protein>
    <submittedName>
        <fullName evidence="2">Uncharacterized protein</fullName>
    </submittedName>
</protein>
<evidence type="ECO:0000256" key="1">
    <source>
        <dbReference type="SAM" id="MobiDB-lite"/>
    </source>
</evidence>
<organism evidence="2 3">
    <name type="scientific">Lacimicrobium alkaliphilum</name>
    <dbReference type="NCBI Taxonomy" id="1526571"/>
    <lineage>
        <taxon>Bacteria</taxon>
        <taxon>Pseudomonadati</taxon>
        <taxon>Pseudomonadota</taxon>
        <taxon>Gammaproteobacteria</taxon>
        <taxon>Alteromonadales</taxon>
        <taxon>Alteromonadaceae</taxon>
        <taxon>Lacimicrobium</taxon>
    </lineage>
</organism>
<name>A0A0U3ASQ1_9ALTE</name>
<dbReference type="STRING" id="1526571.AT746_01615"/>
<accession>A0A0U3ASQ1</accession>
<sequence length="160" mass="18331">MNGQTPTSKQVRKFVRSKQKHAENGNPQSSSLKLRDIIQIETLQLLSEDPHRFQASFAVYLNQLGEEASQKLKGSLIFDKGQQYIETIEIINTGTFSPVFSADISEFRLTLRFIKIDTVVLPERQELAMKGTFAFFTEIDEVSTDRFSDYRYTGSWHTGK</sequence>
<dbReference type="AlphaFoldDB" id="A0A0U3ASQ1"/>